<feature type="compositionally biased region" description="Polar residues" evidence="1">
    <location>
        <begin position="1"/>
        <end position="34"/>
    </location>
</feature>
<dbReference type="Proteomes" id="UP000050640">
    <property type="component" value="Unplaced"/>
</dbReference>
<name>A0A0R3S1F8_9BILA</name>
<sequence>MKRRSAFSSSVGRNYAYSSGCSGTGNSPGCSTGKGSLRMPVLGGRSPQSSLDSNDVGQISMNLMRVNGAIAPFKALLTSLTNPPDPALPTVPMKAGRSASSQHLSGDVSPKKLHKIGSHYVLENVNRKDGSTARLFDAPVVNVES</sequence>
<dbReference type="WBParaSite" id="EEL_0000850001-mRNA-1">
    <property type="protein sequence ID" value="EEL_0000850001-mRNA-1"/>
    <property type="gene ID" value="EEL_0000850001"/>
</dbReference>
<evidence type="ECO:0000313" key="2">
    <source>
        <dbReference type="Proteomes" id="UP000050640"/>
    </source>
</evidence>
<reference evidence="3" key="1">
    <citation type="submission" date="2017-02" db="UniProtKB">
        <authorList>
            <consortium name="WormBaseParasite"/>
        </authorList>
    </citation>
    <scope>IDENTIFICATION</scope>
</reference>
<dbReference type="AlphaFoldDB" id="A0A0R3S1F8"/>
<proteinExistence type="predicted"/>
<evidence type="ECO:0000256" key="1">
    <source>
        <dbReference type="SAM" id="MobiDB-lite"/>
    </source>
</evidence>
<feature type="region of interest" description="Disordered" evidence="1">
    <location>
        <begin position="1"/>
        <end position="54"/>
    </location>
</feature>
<organism evidence="2 3">
    <name type="scientific">Elaeophora elaphi</name>
    <dbReference type="NCBI Taxonomy" id="1147741"/>
    <lineage>
        <taxon>Eukaryota</taxon>
        <taxon>Metazoa</taxon>
        <taxon>Ecdysozoa</taxon>
        <taxon>Nematoda</taxon>
        <taxon>Chromadorea</taxon>
        <taxon>Rhabditida</taxon>
        <taxon>Spirurina</taxon>
        <taxon>Spiruromorpha</taxon>
        <taxon>Filarioidea</taxon>
        <taxon>Onchocercidae</taxon>
        <taxon>Elaeophora</taxon>
    </lineage>
</organism>
<dbReference type="STRING" id="1147741.A0A0R3S1F8"/>
<keyword evidence="2" id="KW-1185">Reference proteome</keyword>
<protein>
    <submittedName>
        <fullName evidence="3">Sterile alpha and TIR motif-containing protein 1</fullName>
    </submittedName>
</protein>
<accession>A0A0R3S1F8</accession>
<evidence type="ECO:0000313" key="3">
    <source>
        <dbReference type="WBParaSite" id="EEL_0000850001-mRNA-1"/>
    </source>
</evidence>
<feature type="region of interest" description="Disordered" evidence="1">
    <location>
        <begin position="87"/>
        <end position="111"/>
    </location>
</feature>